<dbReference type="Proteomes" id="UP000249497">
    <property type="component" value="Unassembled WGS sequence"/>
</dbReference>
<dbReference type="EMBL" id="KZ824789">
    <property type="protein sequence ID" value="RAH82386.1"/>
    <property type="molecule type" value="Genomic_DNA"/>
</dbReference>
<proteinExistence type="predicted"/>
<protein>
    <submittedName>
        <fullName evidence="1">Uncharacterized protein</fullName>
    </submittedName>
</protein>
<accession>A0A8T8X2T9</accession>
<dbReference type="AlphaFoldDB" id="A0A8T8X2T9"/>
<gene>
    <name evidence="1" type="ORF">BO86DRAFT_399028</name>
</gene>
<dbReference type="OrthoDB" id="4504435at2759"/>
<reference evidence="1 2" key="1">
    <citation type="submission" date="2018-02" db="EMBL/GenBank/DDBJ databases">
        <title>The genomes of Aspergillus section Nigri reveals drivers in fungal speciation.</title>
        <authorList>
            <consortium name="DOE Joint Genome Institute"/>
            <person name="Vesth T.C."/>
            <person name="Nybo J."/>
            <person name="Theobald S."/>
            <person name="Brandl J."/>
            <person name="Frisvad J.C."/>
            <person name="Nielsen K.F."/>
            <person name="Lyhne E.K."/>
            <person name="Kogle M.E."/>
            <person name="Kuo A."/>
            <person name="Riley R."/>
            <person name="Clum A."/>
            <person name="Nolan M."/>
            <person name="Lipzen A."/>
            <person name="Salamov A."/>
            <person name="Henrissat B."/>
            <person name="Wiebenga A."/>
            <person name="De vries R.P."/>
            <person name="Grigoriev I.V."/>
            <person name="Mortensen U.H."/>
            <person name="Andersen M.R."/>
            <person name="Baker S.E."/>
        </authorList>
    </citation>
    <scope>NUCLEOTIDE SEQUENCE [LARGE SCALE GENOMIC DNA]</scope>
    <source>
        <strain evidence="1 2">CBS 114.51</strain>
    </source>
</reference>
<evidence type="ECO:0000313" key="1">
    <source>
        <dbReference type="EMBL" id="RAH82386.1"/>
    </source>
</evidence>
<keyword evidence="2" id="KW-1185">Reference proteome</keyword>
<evidence type="ECO:0000313" key="2">
    <source>
        <dbReference type="Proteomes" id="UP000249497"/>
    </source>
</evidence>
<name>A0A8T8X2T9_ASPJA</name>
<dbReference type="GeneID" id="37177280"/>
<sequence>MAEWVQNLQIPTTSFALINTLGLPPGIARGFACIINPAYIDSQIGTMRTIALDEIYMYHESINTLEALHGENLHPLRRDCLAEQTLKKLKKLNDTLGSDNKESKSLKVKVLHLQNLLQSFRYIFGNKQLQLSEEYLINPNLASEELEFGVRWQQSRNGGTAAQRDLESLESNNNVMPFSSTFFGRLWFFFRQDSISKALMRIHELNMDLSEKTQRRLQQGSVAKASRAWILHLRIWVDASTSIPLLL</sequence>
<organism evidence="1 2">
    <name type="scientific">Aspergillus japonicus CBS 114.51</name>
    <dbReference type="NCBI Taxonomy" id="1448312"/>
    <lineage>
        <taxon>Eukaryota</taxon>
        <taxon>Fungi</taxon>
        <taxon>Dikarya</taxon>
        <taxon>Ascomycota</taxon>
        <taxon>Pezizomycotina</taxon>
        <taxon>Eurotiomycetes</taxon>
        <taxon>Eurotiomycetidae</taxon>
        <taxon>Eurotiales</taxon>
        <taxon>Aspergillaceae</taxon>
        <taxon>Aspergillus</taxon>
        <taxon>Aspergillus subgen. Circumdati</taxon>
    </lineage>
</organism>
<dbReference type="RefSeq" id="XP_025528280.1">
    <property type="nucleotide sequence ID" value="XM_025673588.1"/>
</dbReference>